<dbReference type="AlphaFoldDB" id="A0A6H1ZNP5"/>
<dbReference type="EMBL" id="MT142282">
    <property type="protein sequence ID" value="QJA77422.1"/>
    <property type="molecule type" value="Genomic_DNA"/>
</dbReference>
<dbReference type="EMBL" id="MT141250">
    <property type="protein sequence ID" value="QJA57024.1"/>
    <property type="molecule type" value="Genomic_DNA"/>
</dbReference>
<reference evidence="1" key="1">
    <citation type="submission" date="2020-03" db="EMBL/GenBank/DDBJ databases">
        <title>The deep terrestrial virosphere.</title>
        <authorList>
            <person name="Holmfeldt K."/>
            <person name="Nilsson E."/>
            <person name="Simone D."/>
            <person name="Lopez-Fernandez M."/>
            <person name="Wu X."/>
            <person name="de Brujin I."/>
            <person name="Lundin D."/>
            <person name="Andersson A."/>
            <person name="Bertilsson S."/>
            <person name="Dopson M."/>
        </authorList>
    </citation>
    <scope>NUCLEOTIDE SEQUENCE</scope>
    <source>
        <strain evidence="3">MM415A01303</strain>
        <strain evidence="2">MM415B01738</strain>
        <strain evidence="1">TM448A01162</strain>
        <strain evidence="4">TM448B01279</strain>
    </source>
</reference>
<evidence type="ECO:0000313" key="1">
    <source>
        <dbReference type="EMBL" id="QJA48820.1"/>
    </source>
</evidence>
<evidence type="ECO:0000313" key="4">
    <source>
        <dbReference type="EMBL" id="QJH98385.1"/>
    </source>
</evidence>
<organism evidence="1">
    <name type="scientific">viral metagenome</name>
    <dbReference type="NCBI Taxonomy" id="1070528"/>
    <lineage>
        <taxon>unclassified sequences</taxon>
        <taxon>metagenomes</taxon>
        <taxon>organismal metagenomes</taxon>
    </lineage>
</organism>
<dbReference type="EMBL" id="MT144104">
    <property type="protein sequence ID" value="QJA48820.1"/>
    <property type="molecule type" value="Genomic_DNA"/>
</dbReference>
<gene>
    <name evidence="3" type="ORF">MM415A01303_0014</name>
    <name evidence="2" type="ORF">MM415B01738_0008</name>
    <name evidence="1" type="ORF">TM448A01162_0012</name>
    <name evidence="4" type="ORF">TM448B01279_0009</name>
</gene>
<protein>
    <submittedName>
        <fullName evidence="1">Uncharacterized protein</fullName>
    </submittedName>
</protein>
<evidence type="ECO:0000313" key="2">
    <source>
        <dbReference type="EMBL" id="QJA57024.1"/>
    </source>
</evidence>
<dbReference type="EMBL" id="MT144730">
    <property type="protein sequence ID" value="QJH98385.1"/>
    <property type="molecule type" value="Genomic_DNA"/>
</dbReference>
<proteinExistence type="predicted"/>
<name>A0A6H1ZNP5_9ZZZZ</name>
<accession>A0A6H1ZNP5</accession>
<sequence>MLLTKNGSKVLLDSEKLYVGDTWDFTESISDYPASSYTVTCYLKYQTSATISIVGVADGDDHQFVKTAAVTAAYTAGKYSYQFVAVDGDGVKTTVATGIITAYDALATATDSRGYWAKRLADLQTAYTNMAGREYTEIEIAGRKVKYSRTELLSALSYAEYRAEREDRKLKGQGTKKIKVKFIETS</sequence>
<evidence type="ECO:0000313" key="3">
    <source>
        <dbReference type="EMBL" id="QJA77422.1"/>
    </source>
</evidence>